<keyword evidence="2" id="KW-0732">Signal</keyword>
<evidence type="ECO:0000313" key="3">
    <source>
        <dbReference type="EMBL" id="GGC08447.1"/>
    </source>
</evidence>
<feature type="signal peptide" evidence="2">
    <location>
        <begin position="1"/>
        <end position="34"/>
    </location>
</feature>
<comment type="caution">
    <text evidence="3">The sequence shown here is derived from an EMBL/GenBank/DDBJ whole genome shotgun (WGS) entry which is preliminary data.</text>
</comment>
<feature type="chain" id="PRO_5037034498" evidence="2">
    <location>
        <begin position="35"/>
        <end position="143"/>
    </location>
</feature>
<dbReference type="Proteomes" id="UP000608154">
    <property type="component" value="Unassembled WGS sequence"/>
</dbReference>
<feature type="region of interest" description="Disordered" evidence="1">
    <location>
        <begin position="112"/>
        <end position="143"/>
    </location>
</feature>
<proteinExistence type="predicted"/>
<evidence type="ECO:0000256" key="1">
    <source>
        <dbReference type="SAM" id="MobiDB-lite"/>
    </source>
</evidence>
<evidence type="ECO:0000313" key="4">
    <source>
        <dbReference type="Proteomes" id="UP000608154"/>
    </source>
</evidence>
<evidence type="ECO:0000256" key="2">
    <source>
        <dbReference type="SAM" id="SignalP"/>
    </source>
</evidence>
<dbReference type="EMBL" id="BMHK01000021">
    <property type="protein sequence ID" value="GGC08447.1"/>
    <property type="molecule type" value="Genomic_DNA"/>
</dbReference>
<dbReference type="AlphaFoldDB" id="A0A916X6E9"/>
<gene>
    <name evidence="3" type="ORF">GCM10011494_28910</name>
</gene>
<organism evidence="3 4">
    <name type="scientific">Novosphingobium endophyticum</name>
    <dbReference type="NCBI Taxonomy" id="1955250"/>
    <lineage>
        <taxon>Bacteria</taxon>
        <taxon>Pseudomonadati</taxon>
        <taxon>Pseudomonadota</taxon>
        <taxon>Alphaproteobacteria</taxon>
        <taxon>Sphingomonadales</taxon>
        <taxon>Sphingomonadaceae</taxon>
        <taxon>Novosphingobium</taxon>
    </lineage>
</organism>
<reference evidence="3" key="1">
    <citation type="journal article" date="2014" name="Int. J. Syst. Evol. Microbiol.">
        <title>Complete genome sequence of Corynebacterium casei LMG S-19264T (=DSM 44701T), isolated from a smear-ripened cheese.</title>
        <authorList>
            <consortium name="US DOE Joint Genome Institute (JGI-PGF)"/>
            <person name="Walter F."/>
            <person name="Albersmeier A."/>
            <person name="Kalinowski J."/>
            <person name="Ruckert C."/>
        </authorList>
    </citation>
    <scope>NUCLEOTIDE SEQUENCE</scope>
    <source>
        <strain evidence="3">CGMCC 1.15095</strain>
    </source>
</reference>
<protein>
    <submittedName>
        <fullName evidence="3">Uncharacterized protein</fullName>
    </submittedName>
</protein>
<sequence length="143" mass="14987">MTTSSIEIGSVSAIWKPAISALSAGCAAAPTASAATPAEAISVTPISLTPGIETSMPAMVRKTIRNVPMRLRIASRVRRRRALRLSATVMSLRRIIASTKACRMAIATQPVSSGMTNPEKRDHIASSVGTSRAANTTPRAMKA</sequence>
<keyword evidence="4" id="KW-1185">Reference proteome</keyword>
<reference evidence="3" key="2">
    <citation type="submission" date="2020-09" db="EMBL/GenBank/DDBJ databases">
        <authorList>
            <person name="Sun Q."/>
            <person name="Zhou Y."/>
        </authorList>
    </citation>
    <scope>NUCLEOTIDE SEQUENCE</scope>
    <source>
        <strain evidence="3">CGMCC 1.15095</strain>
    </source>
</reference>
<feature type="compositionally biased region" description="Polar residues" evidence="1">
    <location>
        <begin position="127"/>
        <end position="143"/>
    </location>
</feature>
<name>A0A916X6E9_9SPHN</name>
<accession>A0A916X6E9</accession>